<protein>
    <submittedName>
        <fullName evidence="14">CCA tRNA nucleotidyltransferase</fullName>
        <ecNumber evidence="14">2.7.7.72</ecNumber>
    </submittedName>
</protein>
<evidence type="ECO:0000256" key="12">
    <source>
        <dbReference type="SAM" id="MobiDB-lite"/>
    </source>
</evidence>
<dbReference type="GO" id="GO:0004810">
    <property type="term" value="F:CCA tRNA nucleotidyltransferase activity"/>
    <property type="evidence" value="ECO:0007669"/>
    <property type="project" value="UniProtKB-EC"/>
</dbReference>
<dbReference type="InterPro" id="IPR032828">
    <property type="entry name" value="PolyA_RNA-bd"/>
</dbReference>
<dbReference type="InterPro" id="IPR006674">
    <property type="entry name" value="HD_domain"/>
</dbReference>
<dbReference type="Gene3D" id="1.10.3090.10">
    <property type="entry name" value="cca-adding enzyme, domain 2"/>
    <property type="match status" value="1"/>
</dbReference>
<gene>
    <name evidence="14" type="ORF">H9652_03260</name>
</gene>
<evidence type="ECO:0000256" key="11">
    <source>
        <dbReference type="SAM" id="Coils"/>
    </source>
</evidence>
<evidence type="ECO:0000313" key="14">
    <source>
        <dbReference type="EMBL" id="MBD7949426.1"/>
    </source>
</evidence>
<keyword evidence="4 14" id="KW-0548">Nucleotidyltransferase</keyword>
<dbReference type="EMBL" id="JACSQQ010000004">
    <property type="protein sequence ID" value="MBD7949426.1"/>
    <property type="molecule type" value="Genomic_DNA"/>
</dbReference>
<accession>A0ABR8RNU6</accession>
<evidence type="ECO:0000256" key="9">
    <source>
        <dbReference type="ARBA" id="ARBA00022842"/>
    </source>
</evidence>
<comment type="caution">
    <text evidence="14">The sequence shown here is derived from an EMBL/GenBank/DDBJ whole genome shotgun (WGS) entry which is preliminary data.</text>
</comment>
<evidence type="ECO:0000256" key="3">
    <source>
        <dbReference type="ARBA" id="ARBA00022694"/>
    </source>
</evidence>
<dbReference type="InterPro" id="IPR002646">
    <property type="entry name" value="PolA_pol_head_dom"/>
</dbReference>
<comment type="cofactor">
    <cofactor evidence="1">
        <name>Mg(2+)</name>
        <dbReference type="ChEBI" id="CHEBI:18420"/>
    </cofactor>
</comment>
<dbReference type="Proteomes" id="UP000641803">
    <property type="component" value="Unassembled WGS sequence"/>
</dbReference>
<keyword evidence="15" id="KW-1185">Reference proteome</keyword>
<feature type="coiled-coil region" evidence="11">
    <location>
        <begin position="461"/>
        <end position="488"/>
    </location>
</feature>
<evidence type="ECO:0000313" key="15">
    <source>
        <dbReference type="Proteomes" id="UP000641803"/>
    </source>
</evidence>
<keyword evidence="7" id="KW-0692">RNA repair</keyword>
<evidence type="ECO:0000256" key="2">
    <source>
        <dbReference type="ARBA" id="ARBA00022679"/>
    </source>
</evidence>
<feature type="region of interest" description="Disordered" evidence="12">
    <location>
        <begin position="30"/>
        <end position="54"/>
    </location>
</feature>
<dbReference type="CDD" id="cd05398">
    <property type="entry name" value="NT_ClassII-CCAase"/>
    <property type="match status" value="1"/>
</dbReference>
<keyword evidence="10" id="KW-0694">RNA-binding</keyword>
<dbReference type="SUPFAM" id="SSF81301">
    <property type="entry name" value="Nucleotidyltransferase"/>
    <property type="match status" value="1"/>
</dbReference>
<dbReference type="InterPro" id="IPR003607">
    <property type="entry name" value="HD/PDEase_dom"/>
</dbReference>
<dbReference type="PANTHER" id="PTHR47545:SF1">
    <property type="entry name" value="MULTIFUNCTIONAL CCA PROTEIN"/>
    <property type="match status" value="1"/>
</dbReference>
<dbReference type="NCBIfam" id="TIGR00277">
    <property type="entry name" value="HDIG"/>
    <property type="match status" value="1"/>
</dbReference>
<dbReference type="PANTHER" id="PTHR47545">
    <property type="entry name" value="MULTIFUNCTIONAL CCA PROTEIN"/>
    <property type="match status" value="1"/>
</dbReference>
<evidence type="ECO:0000256" key="1">
    <source>
        <dbReference type="ARBA" id="ARBA00001946"/>
    </source>
</evidence>
<dbReference type="SUPFAM" id="SSF81891">
    <property type="entry name" value="Poly A polymerase C-terminal region-like"/>
    <property type="match status" value="1"/>
</dbReference>
<evidence type="ECO:0000256" key="8">
    <source>
        <dbReference type="ARBA" id="ARBA00022840"/>
    </source>
</evidence>
<proteinExistence type="predicted"/>
<evidence type="ECO:0000256" key="5">
    <source>
        <dbReference type="ARBA" id="ARBA00022723"/>
    </source>
</evidence>
<keyword evidence="9" id="KW-0460">Magnesium</keyword>
<keyword evidence="8" id="KW-0067">ATP-binding</keyword>
<name>A0ABR8RNU6_9CELL</name>
<dbReference type="Pfam" id="PF01743">
    <property type="entry name" value="PolyA_pol"/>
    <property type="match status" value="1"/>
</dbReference>
<dbReference type="CDD" id="cd00077">
    <property type="entry name" value="HDc"/>
    <property type="match status" value="1"/>
</dbReference>
<reference evidence="14 15" key="1">
    <citation type="submission" date="2020-08" db="EMBL/GenBank/DDBJ databases">
        <title>A Genomic Blueprint of the Chicken Gut Microbiome.</title>
        <authorList>
            <person name="Gilroy R."/>
            <person name="Ravi A."/>
            <person name="Getino M."/>
            <person name="Pursley I."/>
            <person name="Horton D.L."/>
            <person name="Alikhan N.-F."/>
            <person name="Baker D."/>
            <person name="Gharbi K."/>
            <person name="Hall N."/>
            <person name="Watson M."/>
            <person name="Adriaenssens E.M."/>
            <person name="Foster-Nyarko E."/>
            <person name="Jarju S."/>
            <person name="Secka A."/>
            <person name="Antonio M."/>
            <person name="Oren A."/>
            <person name="Chaudhuri R."/>
            <person name="La Ragione R.M."/>
            <person name="Hildebrand F."/>
            <person name="Pallen M.J."/>
        </authorList>
    </citation>
    <scope>NUCLEOTIDE SEQUENCE [LARGE SCALE GENOMIC DNA]</scope>
    <source>
        <strain evidence="14 15">Sa4CUA1</strain>
    </source>
</reference>
<evidence type="ECO:0000256" key="4">
    <source>
        <dbReference type="ARBA" id="ARBA00022695"/>
    </source>
</evidence>
<dbReference type="InterPro" id="IPR006675">
    <property type="entry name" value="HDIG_dom"/>
</dbReference>
<dbReference type="InterPro" id="IPR014065">
    <property type="entry name" value="tRNA_adenylyltransferase"/>
</dbReference>
<feature type="domain" description="HD/PDEase" evidence="13">
    <location>
        <begin position="322"/>
        <end position="466"/>
    </location>
</feature>
<evidence type="ECO:0000256" key="6">
    <source>
        <dbReference type="ARBA" id="ARBA00022741"/>
    </source>
</evidence>
<keyword evidence="3" id="KW-0819">tRNA processing</keyword>
<dbReference type="EC" id="2.7.7.72" evidence="14"/>
<dbReference type="Gene3D" id="3.30.460.10">
    <property type="entry name" value="Beta Polymerase, domain 2"/>
    <property type="match status" value="1"/>
</dbReference>
<keyword evidence="11" id="KW-0175">Coiled coil</keyword>
<dbReference type="Pfam" id="PF01966">
    <property type="entry name" value="HD"/>
    <property type="match status" value="1"/>
</dbReference>
<dbReference type="NCBIfam" id="TIGR02692">
    <property type="entry name" value="tRNA_CCA_actino"/>
    <property type="match status" value="1"/>
</dbReference>
<evidence type="ECO:0000256" key="10">
    <source>
        <dbReference type="ARBA" id="ARBA00022884"/>
    </source>
</evidence>
<dbReference type="InterPro" id="IPR050124">
    <property type="entry name" value="tRNA_CCA-adding_enzyme"/>
</dbReference>
<evidence type="ECO:0000259" key="13">
    <source>
        <dbReference type="SMART" id="SM00471"/>
    </source>
</evidence>
<dbReference type="Pfam" id="PF12627">
    <property type="entry name" value="PolyA_pol_RNAbd"/>
    <property type="match status" value="1"/>
</dbReference>
<keyword evidence="2 14" id="KW-0808">Transferase</keyword>
<sequence>MVRRVRWGGHDPTLPSVESAPDLARLDVVPTPSQNSPVPDPVVLPAEGSRGVPTTPEQLELLRRALAVLTEMAPAAIELGELFRAAGHELALVGGPVRDAFLGRASNDLDFATSADPDQTQALLAAWGDAHWDIGKEFGTIGAKRFAPKGSPRGVGELVVEVTTYRTDEYDAASRKPLVAFGDTLVGDLSRRDFTVNAMAVRVPEMLFVDPHDGLGDLAIGVLRTPIAPERSFDDDPLRMMRAARFAAQLGFEVEPATHAAIVDMASRIEIVSAERVRDELTKLLLSDDPRKGLEVLVETGLADHVLPELPALRLEIDEHHRHKDVYQHSLTVLEQAIAQETGPDGAVPGPDLVLRLASLLHDIGKPATRRFESGGGVSFHHHEVVGAKLAAKRLKELRYDKDTVKQVARLVELHLRFHGYGEGEWTDSAVRRYVTDAGPLLERLHRLTRADSTTRNKRKAQRLSDAYTDLEQRIERLRGEEELASIRPDLDGQQIMEALGISPGPEVGQAYKFLLELRLDRGPLGEDVAREELLTWWAGREA</sequence>
<organism evidence="14 15">
    <name type="scientific">Oerskovia rustica</name>
    <dbReference type="NCBI Taxonomy" id="2762237"/>
    <lineage>
        <taxon>Bacteria</taxon>
        <taxon>Bacillati</taxon>
        <taxon>Actinomycetota</taxon>
        <taxon>Actinomycetes</taxon>
        <taxon>Micrococcales</taxon>
        <taxon>Cellulomonadaceae</taxon>
        <taxon>Oerskovia</taxon>
    </lineage>
</organism>
<dbReference type="SMART" id="SM00471">
    <property type="entry name" value="HDc"/>
    <property type="match status" value="1"/>
</dbReference>
<evidence type="ECO:0000256" key="7">
    <source>
        <dbReference type="ARBA" id="ARBA00022800"/>
    </source>
</evidence>
<keyword evidence="5" id="KW-0479">Metal-binding</keyword>
<dbReference type="InterPro" id="IPR043519">
    <property type="entry name" value="NT_sf"/>
</dbReference>
<keyword evidence="6" id="KW-0547">Nucleotide-binding</keyword>